<feature type="region of interest" description="Disordered" evidence="3">
    <location>
        <begin position="403"/>
        <end position="440"/>
    </location>
</feature>
<dbReference type="InterPro" id="IPR058781">
    <property type="entry name" value="HH_AprE-like"/>
</dbReference>
<dbReference type="PANTHER" id="PTHR33619">
    <property type="entry name" value="POLYSACCHARIDE EXPORT PROTEIN GFCE-RELATED"/>
    <property type="match status" value="1"/>
</dbReference>
<dbReference type="Gene3D" id="3.30.1950.10">
    <property type="entry name" value="wza like domain"/>
    <property type="match status" value="1"/>
</dbReference>
<dbReference type="RefSeq" id="WP_073325538.1">
    <property type="nucleotide sequence ID" value="NZ_FQYO01000001.1"/>
</dbReference>
<feature type="chain" id="PRO_5013178029" evidence="4">
    <location>
        <begin position="24"/>
        <end position="440"/>
    </location>
</feature>
<dbReference type="InterPro" id="IPR003715">
    <property type="entry name" value="Poly_export_N"/>
</dbReference>
<evidence type="ECO:0000256" key="3">
    <source>
        <dbReference type="SAM" id="MobiDB-lite"/>
    </source>
</evidence>
<keyword evidence="1 4" id="KW-0732">Signal</keyword>
<evidence type="ECO:0000256" key="2">
    <source>
        <dbReference type="SAM" id="Coils"/>
    </source>
</evidence>
<organism evidence="7 8">
    <name type="scientific">Wenxinia saemankumensis</name>
    <dbReference type="NCBI Taxonomy" id="1447782"/>
    <lineage>
        <taxon>Bacteria</taxon>
        <taxon>Pseudomonadati</taxon>
        <taxon>Pseudomonadota</taxon>
        <taxon>Alphaproteobacteria</taxon>
        <taxon>Rhodobacterales</taxon>
        <taxon>Roseobacteraceae</taxon>
        <taxon>Wenxinia</taxon>
    </lineage>
</organism>
<accession>A0A1M5ZYC2</accession>
<keyword evidence="2" id="KW-0175">Coiled coil</keyword>
<dbReference type="InterPro" id="IPR049712">
    <property type="entry name" value="Poly_export"/>
</dbReference>
<dbReference type="AlphaFoldDB" id="A0A1M5ZYC2"/>
<evidence type="ECO:0000259" key="5">
    <source>
        <dbReference type="Pfam" id="PF02563"/>
    </source>
</evidence>
<evidence type="ECO:0000259" key="6">
    <source>
        <dbReference type="Pfam" id="PF25994"/>
    </source>
</evidence>
<dbReference type="STRING" id="1447782.SAMN05444417_0070"/>
<dbReference type="PANTHER" id="PTHR33619:SF3">
    <property type="entry name" value="POLYSACCHARIDE EXPORT PROTEIN GFCE-RELATED"/>
    <property type="match status" value="1"/>
</dbReference>
<gene>
    <name evidence="7" type="ORF">SAMN05444417_0070</name>
</gene>
<feature type="signal peptide" evidence="4">
    <location>
        <begin position="1"/>
        <end position="23"/>
    </location>
</feature>
<evidence type="ECO:0000313" key="8">
    <source>
        <dbReference type="Proteomes" id="UP000184292"/>
    </source>
</evidence>
<reference evidence="7 8" key="1">
    <citation type="submission" date="2016-11" db="EMBL/GenBank/DDBJ databases">
        <authorList>
            <person name="Jaros S."/>
            <person name="Januszkiewicz K."/>
            <person name="Wedrychowicz H."/>
        </authorList>
    </citation>
    <scope>NUCLEOTIDE SEQUENCE [LARGE SCALE GENOMIC DNA]</scope>
    <source>
        <strain evidence="7 8">DSM 100565</strain>
    </source>
</reference>
<sequence>MADRWAPVTVLAAALALVCTASAAQEDSPLEPQQTIRVSVGQWDPVAELYTGWPDLGGEFRIGADGEVTLPMAGTIAIDGMTEAELSAEIAARLSARMGLGAGVEAAATIVSYGPVYVVGGVRAAGAYPFVPGLTALQAIALAGGTQDGDTAYLRSEQDALGHRGEYRVLQLERHRLLARLARLQAELAEAETIGMPPELADAPLGDELMAQEREIRAARMAAYRSSLEQFADLETLLRERIARLDEQLDLRARQIALAREELESASALVREGLSRRSRENELERLVADQEVRRLELETARLNAEQRLNELGLERSALVGQRRQSLVEELGESRIEIERIGIRMDTVSTLYAEALRLGDGVVSLGPSGLPTLEVTRQGPDGPELLIAGEETALRAGDVLRVVPPDLDAERQPGRIPVPAQLGAEGPLPETTPDLSGSAAD</sequence>
<proteinExistence type="predicted"/>
<feature type="domain" description="Polysaccharide export protein N-terminal" evidence="5">
    <location>
        <begin position="24"/>
        <end position="96"/>
    </location>
</feature>
<dbReference type="EMBL" id="FQYO01000001">
    <property type="protein sequence ID" value="SHI29275.1"/>
    <property type="molecule type" value="Genomic_DNA"/>
</dbReference>
<feature type="coiled-coil region" evidence="2">
    <location>
        <begin position="167"/>
        <end position="194"/>
    </location>
</feature>
<evidence type="ECO:0000256" key="1">
    <source>
        <dbReference type="ARBA" id="ARBA00022729"/>
    </source>
</evidence>
<dbReference type="Pfam" id="PF25994">
    <property type="entry name" value="HH_AprE"/>
    <property type="match status" value="1"/>
</dbReference>
<keyword evidence="8" id="KW-1185">Reference proteome</keyword>
<protein>
    <submittedName>
        <fullName evidence="7">Polysaccharide export outer membrane protein/exopolysaccharide production protein ExoF</fullName>
    </submittedName>
</protein>
<feature type="domain" description="AprE-like long alpha-helical hairpin" evidence="6">
    <location>
        <begin position="165"/>
        <end position="343"/>
    </location>
</feature>
<dbReference type="Proteomes" id="UP000184292">
    <property type="component" value="Unassembled WGS sequence"/>
</dbReference>
<evidence type="ECO:0000256" key="4">
    <source>
        <dbReference type="SAM" id="SignalP"/>
    </source>
</evidence>
<evidence type="ECO:0000313" key="7">
    <source>
        <dbReference type="EMBL" id="SHI29275.1"/>
    </source>
</evidence>
<dbReference type="GO" id="GO:0015159">
    <property type="term" value="F:polysaccharide transmembrane transporter activity"/>
    <property type="evidence" value="ECO:0007669"/>
    <property type="project" value="InterPro"/>
</dbReference>
<name>A0A1M5ZYC2_9RHOB</name>
<dbReference type="Pfam" id="PF02563">
    <property type="entry name" value="Poly_export"/>
    <property type="match status" value="1"/>
</dbReference>